<dbReference type="GO" id="GO:0005739">
    <property type="term" value="C:mitochondrion"/>
    <property type="evidence" value="ECO:0007669"/>
    <property type="project" value="TreeGrafter"/>
</dbReference>
<evidence type="ECO:0000256" key="5">
    <source>
        <dbReference type="ARBA" id="ARBA00022862"/>
    </source>
</evidence>
<evidence type="ECO:0000256" key="2">
    <source>
        <dbReference type="ARBA" id="ARBA00010505"/>
    </source>
</evidence>
<evidence type="ECO:0000256" key="1">
    <source>
        <dbReference type="ARBA" id="ARBA00001711"/>
    </source>
</evidence>
<comment type="function">
    <text evidence="9">Thiol-specific peroxidase that catalyzes the reduction of hydrogen peroxide and organic hydroperoxides to water and alcohols, respectively. Plays a role in cell protection against oxidative stress by detoxifying peroxides.</text>
</comment>
<dbReference type="AlphaFoldDB" id="A0A7S0R0I2"/>
<sequence length="194" mass="20586">MARLMCTAIRILFLVALLGDVHVTGLPEVGQELPSIKVFEGTPEDAIDIKELFGTKKGILFGVPGAFTPGCSKTHLPSYLAEYKHLKAAGVEVIACVAVNDPYVMAGWGEANKAIGKIRFLADTHAELTTALGLQVPVEPLGAGVRSKRFSLVVEGGKITTVNVEPDGFGLTNTLAGPELFEALGYTGHIRDEL</sequence>
<evidence type="ECO:0000256" key="8">
    <source>
        <dbReference type="PIRSR" id="PIRSR637944-1"/>
    </source>
</evidence>
<dbReference type="InterPro" id="IPR013766">
    <property type="entry name" value="Thioredoxin_domain"/>
</dbReference>
<feature type="signal peptide" evidence="10">
    <location>
        <begin position="1"/>
        <end position="23"/>
    </location>
</feature>
<keyword evidence="10" id="KW-0732">Signal</keyword>
<evidence type="ECO:0000256" key="7">
    <source>
        <dbReference type="ARBA" id="ARBA00023284"/>
    </source>
</evidence>
<evidence type="ECO:0000256" key="10">
    <source>
        <dbReference type="SAM" id="SignalP"/>
    </source>
</evidence>
<dbReference type="Gene3D" id="3.40.30.10">
    <property type="entry name" value="Glutaredoxin"/>
    <property type="match status" value="1"/>
</dbReference>
<evidence type="ECO:0000256" key="4">
    <source>
        <dbReference type="ARBA" id="ARBA00022559"/>
    </source>
</evidence>
<accession>A0A7S0R0I2</accession>
<comment type="similarity">
    <text evidence="2 9">Belongs to the peroxiredoxin family. Prx5 subfamily.</text>
</comment>
<dbReference type="GO" id="GO:0008379">
    <property type="term" value="F:thioredoxin peroxidase activity"/>
    <property type="evidence" value="ECO:0007669"/>
    <property type="project" value="InterPro"/>
</dbReference>
<keyword evidence="5 9" id="KW-0049">Antioxidant</keyword>
<dbReference type="InterPro" id="IPR036249">
    <property type="entry name" value="Thioredoxin-like_sf"/>
</dbReference>
<evidence type="ECO:0000256" key="3">
    <source>
        <dbReference type="ARBA" id="ARBA00013016"/>
    </source>
</evidence>
<dbReference type="SUPFAM" id="SSF52833">
    <property type="entry name" value="Thioredoxin-like"/>
    <property type="match status" value="1"/>
</dbReference>
<dbReference type="InterPro" id="IPR013740">
    <property type="entry name" value="Redoxin"/>
</dbReference>
<dbReference type="GO" id="GO:0045454">
    <property type="term" value="P:cell redox homeostasis"/>
    <property type="evidence" value="ECO:0007669"/>
    <property type="project" value="TreeGrafter"/>
</dbReference>
<evidence type="ECO:0000313" key="12">
    <source>
        <dbReference type="EMBL" id="CAD8661184.1"/>
    </source>
</evidence>
<dbReference type="GO" id="GO:0034599">
    <property type="term" value="P:cellular response to oxidative stress"/>
    <property type="evidence" value="ECO:0007669"/>
    <property type="project" value="InterPro"/>
</dbReference>
<evidence type="ECO:0000259" key="11">
    <source>
        <dbReference type="PROSITE" id="PS51352"/>
    </source>
</evidence>
<gene>
    <name evidence="12" type="ORF">POBO1169_LOCUS6730</name>
</gene>
<dbReference type="Pfam" id="PF08534">
    <property type="entry name" value="Redoxin"/>
    <property type="match status" value="1"/>
</dbReference>
<keyword evidence="6 9" id="KW-0560">Oxidoreductase</keyword>
<comment type="catalytic activity">
    <reaction evidence="1">
        <text>[glutaredoxin]-dithiol + a hydroperoxide = [glutaredoxin]-disulfide + an alcohol + H2O</text>
        <dbReference type="Rhea" id="RHEA:62624"/>
        <dbReference type="Rhea" id="RHEA-COMP:10729"/>
        <dbReference type="Rhea" id="RHEA-COMP:10730"/>
        <dbReference type="ChEBI" id="CHEBI:15377"/>
        <dbReference type="ChEBI" id="CHEBI:29950"/>
        <dbReference type="ChEBI" id="CHEBI:30879"/>
        <dbReference type="ChEBI" id="CHEBI:35924"/>
        <dbReference type="ChEBI" id="CHEBI:50058"/>
        <dbReference type="EC" id="1.11.1.25"/>
    </reaction>
</comment>
<evidence type="ECO:0000256" key="9">
    <source>
        <dbReference type="RuleBase" id="RU366011"/>
    </source>
</evidence>
<keyword evidence="7 9" id="KW-0676">Redox-active center</keyword>
<dbReference type="EMBL" id="HBFA01012914">
    <property type="protein sequence ID" value="CAD8661184.1"/>
    <property type="molecule type" value="Transcribed_RNA"/>
</dbReference>
<proteinExistence type="inferred from homology"/>
<dbReference type="PROSITE" id="PS51352">
    <property type="entry name" value="THIOREDOXIN_2"/>
    <property type="match status" value="1"/>
</dbReference>
<dbReference type="GO" id="GO:0005777">
    <property type="term" value="C:peroxisome"/>
    <property type="evidence" value="ECO:0007669"/>
    <property type="project" value="TreeGrafter"/>
</dbReference>
<name>A0A7S0R0I2_9CHLO</name>
<dbReference type="InterPro" id="IPR037944">
    <property type="entry name" value="PRX5-like"/>
</dbReference>
<feature type="chain" id="PRO_5031028552" description="Glutaredoxin-dependent peroxiredoxin" evidence="10">
    <location>
        <begin position="24"/>
        <end position="194"/>
    </location>
</feature>
<keyword evidence="4 9" id="KW-0575">Peroxidase</keyword>
<organism evidence="12">
    <name type="scientific">Pyramimonas obovata</name>
    <dbReference type="NCBI Taxonomy" id="1411642"/>
    <lineage>
        <taxon>Eukaryota</taxon>
        <taxon>Viridiplantae</taxon>
        <taxon>Chlorophyta</taxon>
        <taxon>Pyramimonadophyceae</taxon>
        <taxon>Pyramimonadales</taxon>
        <taxon>Pyramimonadaceae</taxon>
        <taxon>Pyramimonas</taxon>
        <taxon>Pyramimonas incertae sedis</taxon>
    </lineage>
</organism>
<feature type="active site" description="Cysteine sulfenic acid (-SOH) intermediate" evidence="8">
    <location>
        <position position="71"/>
    </location>
</feature>
<feature type="domain" description="Thioredoxin" evidence="11">
    <location>
        <begin position="27"/>
        <end position="186"/>
    </location>
</feature>
<dbReference type="PANTHER" id="PTHR10430:SF16">
    <property type="entry name" value="PEROXIREDOXIN-5, MITOCHONDRIAL"/>
    <property type="match status" value="1"/>
</dbReference>
<reference evidence="12" key="1">
    <citation type="submission" date="2021-01" db="EMBL/GenBank/DDBJ databases">
        <authorList>
            <person name="Corre E."/>
            <person name="Pelletier E."/>
            <person name="Niang G."/>
            <person name="Scheremetjew M."/>
            <person name="Finn R."/>
            <person name="Kale V."/>
            <person name="Holt S."/>
            <person name="Cochrane G."/>
            <person name="Meng A."/>
            <person name="Brown T."/>
            <person name="Cohen L."/>
        </authorList>
    </citation>
    <scope>NUCLEOTIDE SEQUENCE</scope>
    <source>
        <strain evidence="12">CCMP722</strain>
    </source>
</reference>
<protein>
    <recommendedName>
        <fullName evidence="3 9">Glutaredoxin-dependent peroxiredoxin</fullName>
        <ecNumber evidence="3 9">1.11.1.25</ecNumber>
    </recommendedName>
</protein>
<dbReference type="PANTHER" id="PTHR10430">
    <property type="entry name" value="PEROXIREDOXIN"/>
    <property type="match status" value="1"/>
</dbReference>
<dbReference type="GO" id="GO:0042744">
    <property type="term" value="P:hydrogen peroxide catabolic process"/>
    <property type="evidence" value="ECO:0007669"/>
    <property type="project" value="TreeGrafter"/>
</dbReference>
<evidence type="ECO:0000256" key="6">
    <source>
        <dbReference type="ARBA" id="ARBA00023002"/>
    </source>
</evidence>
<dbReference type="CDD" id="cd03013">
    <property type="entry name" value="PRX5_like"/>
    <property type="match status" value="1"/>
</dbReference>
<dbReference type="EC" id="1.11.1.25" evidence="3 9"/>
<dbReference type="FunFam" id="3.40.30.10:FF:000020">
    <property type="entry name" value="Peroxiredoxin"/>
    <property type="match status" value="1"/>
</dbReference>